<keyword evidence="1" id="KW-1133">Transmembrane helix</keyword>
<comment type="caution">
    <text evidence="2">The sequence shown here is derived from an EMBL/GenBank/DDBJ whole genome shotgun (WGS) entry which is preliminary data.</text>
</comment>
<proteinExistence type="predicted"/>
<protein>
    <submittedName>
        <fullName evidence="2">Putative small multi-drug export protein</fullName>
    </submittedName>
</protein>
<reference evidence="2 3" key="1">
    <citation type="submission" date="2019-03" db="EMBL/GenBank/DDBJ databases">
        <title>Genomic Encyclopedia of Type Strains, Phase III (KMG-III): the genomes of soil and plant-associated and newly described type strains.</title>
        <authorList>
            <person name="Whitman W."/>
        </authorList>
    </citation>
    <scope>NUCLEOTIDE SEQUENCE [LARGE SCALE GENOMIC DNA]</scope>
    <source>
        <strain evidence="2 3">DSM 27373</strain>
    </source>
</reference>
<feature type="transmembrane region" description="Helical" evidence="1">
    <location>
        <begin position="72"/>
        <end position="96"/>
    </location>
</feature>
<keyword evidence="1" id="KW-0812">Transmembrane</keyword>
<name>A0A4R7G6L3_9MICC</name>
<keyword evidence="3" id="KW-1185">Reference proteome</keyword>
<feature type="transmembrane region" description="Helical" evidence="1">
    <location>
        <begin position="188"/>
        <end position="213"/>
    </location>
</feature>
<dbReference type="AlphaFoldDB" id="A0A4R7G6L3"/>
<feature type="transmembrane region" description="Helical" evidence="1">
    <location>
        <begin position="151"/>
        <end position="168"/>
    </location>
</feature>
<accession>A0A4R7G6L3</accession>
<organism evidence="2 3">
    <name type="scientific">Nesterenkonia aurantiaca</name>
    <dbReference type="NCBI Taxonomy" id="1436010"/>
    <lineage>
        <taxon>Bacteria</taxon>
        <taxon>Bacillati</taxon>
        <taxon>Actinomycetota</taxon>
        <taxon>Actinomycetes</taxon>
        <taxon>Micrococcales</taxon>
        <taxon>Micrococcaceae</taxon>
        <taxon>Nesterenkonia</taxon>
    </lineage>
</organism>
<dbReference type="Proteomes" id="UP000294506">
    <property type="component" value="Unassembled WGS sequence"/>
</dbReference>
<dbReference type="InterPro" id="IPR009577">
    <property type="entry name" value="Sm_multidrug_ex"/>
</dbReference>
<evidence type="ECO:0000256" key="1">
    <source>
        <dbReference type="SAM" id="Phobius"/>
    </source>
</evidence>
<keyword evidence="1" id="KW-0472">Membrane</keyword>
<feature type="transmembrane region" description="Helical" evidence="1">
    <location>
        <begin position="102"/>
        <end position="125"/>
    </location>
</feature>
<dbReference type="EMBL" id="SOAN01000002">
    <property type="protein sequence ID" value="TDS86850.1"/>
    <property type="molecule type" value="Genomic_DNA"/>
</dbReference>
<sequence length="214" mass="23404">MHQYNFAQVHVRTWVHLQITPRADVTRAVLRNNGAMLESLTLATELASTTGEDNWVLGLQEWTQGMPPALQWLGVILVSAIPFVESFFGAPIGILAGMNPAVAILAAVIGNMLSLILVVYVAHWVRTAVLHKRPQQMDPEKSAKREKVRRIFDRFGVPGVSILGPLALPSQFTAPLMVSFGASRHAVMAWMLVSVILWGAGFGLLAIWGLTFLG</sequence>
<gene>
    <name evidence="2" type="ORF">EV640_102145</name>
</gene>
<dbReference type="Pfam" id="PF06695">
    <property type="entry name" value="Sm_multidrug_ex"/>
    <property type="match status" value="1"/>
</dbReference>
<evidence type="ECO:0000313" key="2">
    <source>
        <dbReference type="EMBL" id="TDS86850.1"/>
    </source>
</evidence>
<evidence type="ECO:0000313" key="3">
    <source>
        <dbReference type="Proteomes" id="UP000294506"/>
    </source>
</evidence>